<dbReference type="Proteomes" id="UP000542342">
    <property type="component" value="Unassembled WGS sequence"/>
</dbReference>
<dbReference type="EMBL" id="JACEFB010000010">
    <property type="protein sequence ID" value="MBA2227033.1"/>
    <property type="molecule type" value="Genomic_DNA"/>
</dbReference>
<dbReference type="AlphaFoldDB" id="A0A7V9ACH3"/>
<comment type="caution">
    <text evidence="1">The sequence shown here is derived from an EMBL/GenBank/DDBJ whole genome shotgun (WGS) entry which is preliminary data.</text>
</comment>
<sequence>MGIGAWGWRRRKMSSPYRGTHPLPYVPLGGDGVLLMGRYNAGPRPTTAEKFDIGPSYAALREERKKIEAQNQQALVEFILGQNVALHQELYGSTADSLPMAEECHEGETALIPSEKA</sequence>
<evidence type="ECO:0000313" key="1">
    <source>
        <dbReference type="EMBL" id="MBA2227033.1"/>
    </source>
</evidence>
<keyword evidence="2" id="KW-1185">Reference proteome</keyword>
<reference evidence="1 2" key="1">
    <citation type="submission" date="2020-07" db="EMBL/GenBank/DDBJ databases">
        <title>Thermogemmata thermophila gen. nov., sp. nov., a novel moderate thermophilic planctomycete from a Kamchatka hot spring.</title>
        <authorList>
            <person name="Elcheninov A.G."/>
            <person name="Podosokorskaya O.A."/>
            <person name="Kovaleva O.L."/>
            <person name="Novikov A."/>
            <person name="Bonch-Osmolovskaya E.A."/>
            <person name="Toshchakov S.V."/>
            <person name="Kublanov I.V."/>
        </authorList>
    </citation>
    <scope>NUCLEOTIDE SEQUENCE [LARGE SCALE GENOMIC DNA]</scope>
    <source>
        <strain evidence="1 2">2918</strain>
    </source>
</reference>
<protein>
    <submittedName>
        <fullName evidence="1">Uncharacterized protein</fullName>
    </submittedName>
</protein>
<name>A0A7V9ACH3_9BACT</name>
<accession>A0A7V9ACH3</accession>
<dbReference type="RefSeq" id="WP_194538751.1">
    <property type="nucleotide sequence ID" value="NZ_JACEFB010000010.1"/>
</dbReference>
<proteinExistence type="predicted"/>
<gene>
    <name evidence="1" type="ORF">H0921_12770</name>
</gene>
<organism evidence="1 2">
    <name type="scientific">Thermogemmata fonticola</name>
    <dbReference type="NCBI Taxonomy" id="2755323"/>
    <lineage>
        <taxon>Bacteria</taxon>
        <taxon>Pseudomonadati</taxon>
        <taxon>Planctomycetota</taxon>
        <taxon>Planctomycetia</taxon>
        <taxon>Gemmatales</taxon>
        <taxon>Gemmataceae</taxon>
        <taxon>Thermogemmata</taxon>
    </lineage>
</organism>
<evidence type="ECO:0000313" key="2">
    <source>
        <dbReference type="Proteomes" id="UP000542342"/>
    </source>
</evidence>